<dbReference type="PANTHER" id="PTHR21529">
    <property type="entry name" value="MAMMARY TURMOR VIRUS RECEPTOR HOMOLOG 1, 2 MTVR1, 2"/>
    <property type="match status" value="1"/>
</dbReference>
<dbReference type="PROSITE" id="PS51198">
    <property type="entry name" value="UVRD_HELICASE_ATP_BIND"/>
    <property type="match status" value="1"/>
</dbReference>
<keyword evidence="3 5" id="KW-0347">Helicase</keyword>
<dbReference type="STRING" id="945553.A0A0D2LM88"/>
<dbReference type="GO" id="GO:0016787">
    <property type="term" value="F:hydrolase activity"/>
    <property type="evidence" value="ECO:0007669"/>
    <property type="project" value="UniProtKB-UniRule"/>
</dbReference>
<accession>A0A0D2LM88</accession>
<dbReference type="InterPro" id="IPR027417">
    <property type="entry name" value="P-loop_NTPase"/>
</dbReference>
<evidence type="ECO:0000256" key="2">
    <source>
        <dbReference type="ARBA" id="ARBA00022801"/>
    </source>
</evidence>
<feature type="compositionally biased region" description="Low complexity" evidence="6">
    <location>
        <begin position="2248"/>
        <end position="2261"/>
    </location>
</feature>
<feature type="region of interest" description="Disordered" evidence="6">
    <location>
        <begin position="2223"/>
        <end position="2268"/>
    </location>
</feature>
<evidence type="ECO:0000256" key="3">
    <source>
        <dbReference type="ARBA" id="ARBA00022806"/>
    </source>
</evidence>
<evidence type="ECO:0000256" key="5">
    <source>
        <dbReference type="PROSITE-ProRule" id="PRU00560"/>
    </source>
</evidence>
<dbReference type="SUPFAM" id="SSF52540">
    <property type="entry name" value="P-loop containing nucleoside triphosphate hydrolases"/>
    <property type="match status" value="1"/>
</dbReference>
<name>A0A0D2LM88_HYPSF</name>
<evidence type="ECO:0000259" key="7">
    <source>
        <dbReference type="PROSITE" id="PS51198"/>
    </source>
</evidence>
<keyword evidence="4 5" id="KW-0067">ATP-binding</keyword>
<evidence type="ECO:0000313" key="9">
    <source>
        <dbReference type="Proteomes" id="UP000054270"/>
    </source>
</evidence>
<dbReference type="EMBL" id="KN817519">
    <property type="protein sequence ID" value="KJA29102.1"/>
    <property type="molecule type" value="Genomic_DNA"/>
</dbReference>
<reference evidence="9" key="1">
    <citation type="submission" date="2014-04" db="EMBL/GenBank/DDBJ databases">
        <title>Evolutionary Origins and Diversification of the Mycorrhizal Mutualists.</title>
        <authorList>
            <consortium name="DOE Joint Genome Institute"/>
            <consortium name="Mycorrhizal Genomics Consortium"/>
            <person name="Kohler A."/>
            <person name="Kuo A."/>
            <person name="Nagy L.G."/>
            <person name="Floudas D."/>
            <person name="Copeland A."/>
            <person name="Barry K.W."/>
            <person name="Cichocki N."/>
            <person name="Veneault-Fourrey C."/>
            <person name="LaButti K."/>
            <person name="Lindquist E.A."/>
            <person name="Lipzen A."/>
            <person name="Lundell T."/>
            <person name="Morin E."/>
            <person name="Murat C."/>
            <person name="Riley R."/>
            <person name="Ohm R."/>
            <person name="Sun H."/>
            <person name="Tunlid A."/>
            <person name="Henrissat B."/>
            <person name="Grigoriev I.V."/>
            <person name="Hibbett D.S."/>
            <person name="Martin F."/>
        </authorList>
    </citation>
    <scope>NUCLEOTIDE SEQUENCE [LARGE SCALE GENOMIC DNA]</scope>
    <source>
        <strain evidence="9">FD-334 SS-4</strain>
    </source>
</reference>
<keyword evidence="1 5" id="KW-0547">Nucleotide-binding</keyword>
<dbReference type="OMA" id="CRNPHGM"/>
<dbReference type="GO" id="GO:0004386">
    <property type="term" value="F:helicase activity"/>
    <property type="evidence" value="ECO:0007669"/>
    <property type="project" value="UniProtKB-UniRule"/>
</dbReference>
<dbReference type="InterPro" id="IPR039904">
    <property type="entry name" value="TRANK1"/>
</dbReference>
<dbReference type="InterPro" id="IPR014016">
    <property type="entry name" value="UvrD-like_ATP-bd"/>
</dbReference>
<dbReference type="OrthoDB" id="3156807at2759"/>
<evidence type="ECO:0000256" key="4">
    <source>
        <dbReference type="ARBA" id="ARBA00022840"/>
    </source>
</evidence>
<dbReference type="InterPro" id="IPR014017">
    <property type="entry name" value="DNA_helicase_UvrD-like_C"/>
</dbReference>
<keyword evidence="2 5" id="KW-0378">Hydrolase</keyword>
<dbReference type="Pfam" id="PF13361">
    <property type="entry name" value="UvrD_C"/>
    <property type="match status" value="1"/>
</dbReference>
<gene>
    <name evidence="8" type="ORF">HYPSUDRAFT_32443</name>
</gene>
<proteinExistence type="predicted"/>
<dbReference type="PANTHER" id="PTHR21529:SF4">
    <property type="entry name" value="TPR AND ANKYRIN REPEAT-CONTAINING PROTEIN 1"/>
    <property type="match status" value="1"/>
</dbReference>
<dbReference type="GO" id="GO:0005524">
    <property type="term" value="F:ATP binding"/>
    <property type="evidence" value="ECO:0007669"/>
    <property type="project" value="UniProtKB-UniRule"/>
</dbReference>
<evidence type="ECO:0000256" key="6">
    <source>
        <dbReference type="SAM" id="MobiDB-lite"/>
    </source>
</evidence>
<evidence type="ECO:0000256" key="1">
    <source>
        <dbReference type="ARBA" id="ARBA00022741"/>
    </source>
</evidence>
<feature type="domain" description="UvrD-like helicase ATP-binding" evidence="7">
    <location>
        <begin position="486"/>
        <end position="865"/>
    </location>
</feature>
<organism evidence="8 9">
    <name type="scientific">Hypholoma sublateritium (strain FD-334 SS-4)</name>
    <dbReference type="NCBI Taxonomy" id="945553"/>
    <lineage>
        <taxon>Eukaryota</taxon>
        <taxon>Fungi</taxon>
        <taxon>Dikarya</taxon>
        <taxon>Basidiomycota</taxon>
        <taxon>Agaricomycotina</taxon>
        <taxon>Agaricomycetes</taxon>
        <taxon>Agaricomycetidae</taxon>
        <taxon>Agaricales</taxon>
        <taxon>Agaricineae</taxon>
        <taxon>Strophariaceae</taxon>
        <taxon>Hypholoma</taxon>
    </lineage>
</organism>
<protein>
    <recommendedName>
        <fullName evidence="7">UvrD-like helicase ATP-binding domain-containing protein</fullName>
    </recommendedName>
</protein>
<feature type="binding site" evidence="5">
    <location>
        <begin position="507"/>
        <end position="514"/>
    </location>
    <ligand>
        <name>ATP</name>
        <dbReference type="ChEBI" id="CHEBI:30616"/>
    </ligand>
</feature>
<keyword evidence="9" id="KW-1185">Reference proteome</keyword>
<dbReference type="Proteomes" id="UP000054270">
    <property type="component" value="Unassembled WGS sequence"/>
</dbReference>
<evidence type="ECO:0000313" key="8">
    <source>
        <dbReference type="EMBL" id="KJA29102.1"/>
    </source>
</evidence>
<dbReference type="Pfam" id="PF00580">
    <property type="entry name" value="UvrD-helicase"/>
    <property type="match status" value="1"/>
</dbReference>
<dbReference type="Gene3D" id="3.40.50.300">
    <property type="entry name" value="P-loop containing nucleotide triphosphate hydrolases"/>
    <property type="match status" value="2"/>
</dbReference>
<sequence length="2278" mass="259920">MMTSIVDATSADHFFLLLQDQCHASQEQLDDYLLRLSTHLPETQYDALLRKVIETPISPPTLELVLASRECGPVFEKWLRKTFPQDPEKFVDSIHSLLLLRLSTSLPFAYPFERAVALDLGAKRAFVESAPRVLQHLIWYTKQSPRVVSTPDIDPEFEEIAITVQRSQRQRKGGKGFVKTASDSALAKAFAMLGIEYPPADIDGAQEGMFDINDEQLDILELYLSTLQKPSVEEHLRQSHVREEVTEEESTPEVNQEQVAVEVKAAVEVPAAYPMVQPMKAALYFDSAEGFGDWRILISTRADRDLRDARRKDAKFFKIIIKKIKELSKGHFSDDNQKRLNGPNTEIPIFEAKMTRDSRLIYQIDCIPEYDDMFERQIIKIFGVYTHAQINKHLWDSIGQQLFLRKGKEYRQRCIFRSHPKTAGDNVFVPACFPAVEHVSEVDSNLPHLPHENSEEMHTLLVLEKFVPFSQALLNSIIADLDVAHVFNVSPQEREIVEYPYSCYVLGRSGTGKTTTMLFKMLGIERAYTLRKDIMQKPRQIFVTQSRVLAGKVEEYFSKLLDSLATAEKTKEELARLIKHKKQQQDDHEGLIDIDDDQNWRGDLPSRYSQLKDEHFPLFLTFDRLASMLEADMSQHLTTDSLSSGLPHSMRVTPRGLKSTNHITYDRFLEGYWPHLPQNLRKGLDPALVFSELMGVIQGSEEALSQESRFLDKKGYESLSHRAQYAFASRRDTIYAIFLSYLKQKRTSEEYDAADRTHRILNVFQTTGVPGQKIDYLYVDEAQDNLLIDALLLRSLVRNPDGLFWAGDTAQTISVGSSFRFNDLKAFLFRLEKRREQIVLENDNDSVFKQEAPRTFQLAVNYRSHGGIVQCAHSVIELITEFWPYAIDVLARERGVVDGSKPVFFSGWDSETVRYEQFLFGESESPIEFGAQQCILVRDEKARDDLRKQVGDIGLIMTLYESKGLEFDDVLLYKFFEDSTVELSQWRVVLNLLKGIHDKQDTPAPLFDQIRHAGVCSELKFLYVAITRARKNLWLVDCSEKGEPMRVLWTEKNEIQNCTPGTDVPRLAVSSSSDEWEKSGRTLFSNKRYLQAMHCFERAGLGREVAVSHTYYLREQARLTPTSTSKQAMSTRQTAFAVAAEAFLECSESSRNAKERKAYLRSAGDCFEHAREEYKAAEAYSKAEEYNIAVKLYRKCARFDEAVNIVKANPHHVDVDVAENIIDIAKLFYFRGGELEKANQLFDSIEDALEYLEDFDLDVSRASLLENLGKFGDAADIHLAEGRTLDAIRLLLMDKDNEHSIRRGYHCILQGLWEKVSYGVKGLDRIEQVVRLLKLASSLKFSDVESLDIDELSMFEAIRSNNQKDLRDLGRKFSLKSLPNPAILCFDHYFTDIPVMYTLSPSDISDVLQDFLAYCNLLQHLIHTANPCRSPQICKLFSILPLQEGTFLLPTATYLNNRILEVRTPLLGTNDQGIIISEWELSRRLKDFIADWLREQIYKQNKECQRAQAFNTCTLSIVGYCARRECPDRHIPTVVLTSNWFNLQVKIHLQQLLIVQIWCNLMRNPGERMKQIRDWIGRISNIFYPVLDRLGGVHSLDTASIPEASNAFALLRGWCLELLYGRHRHDEPRLLTTAYQVVKLCFYLDKQNTLELIKRSPLLGIFRGLSLFQRPNGENSVCFVDELFYSVSTVNITAVARGVLSVKHVLDARILIDANALFRIIEFLCGSIILIRKRFNLHNVTLPHSWLDNILRVLDISDLRLDLPQPAHLWLQTFVDCMQGLLDSLFAEKHHIVHILADQANLLVLHSTRNVFIARLCRIICLLGYNVLDESLRTNILKIMQSLNSRPDRPPHGLYKDYASAKHWRDIAKLIQKSMSNYPLDGLIHLIYESYKQPASNSFRMRRIVYKSIVDIPSLLNGSGTKPSTVLSTLRPQAPVFVPKPLVNESPMAALIEPEQNINETEADDAEINNATTVADIITVEGLQDTTAPLSEALNEAALRCQSLYRKKVRCKQKGSELDSLKSIQRTNCFEACLLVSTKIDWAARSHYQRVFLGPLPHILVCLKSAHTWASEMKTRNKKRLTSGTHQELEDIMKRLTDQKKIIKRIQGLQKILDPSSELHRGRDIEQLKKHVSDVEALITEIGSSLAHEVASDLAIGLKGIVAIPKPPKRKPKPTLVDDENYAYMDEESVDEELDEGPIQSEDDHSVQDIVEEPVVVMTGGYSPKQERVREESADTVIQSLPWVPVPAESQNPSSDASSESQSDHDDLLMQSLAWVSI</sequence>